<dbReference type="EMBL" id="JAOQIO010000125">
    <property type="protein sequence ID" value="MCU6798168.1"/>
    <property type="molecule type" value="Genomic_DNA"/>
</dbReference>
<feature type="transmembrane region" description="Helical" evidence="7">
    <location>
        <begin position="39"/>
        <end position="60"/>
    </location>
</feature>
<dbReference type="InterPro" id="IPR050189">
    <property type="entry name" value="MFS_Efflux_Transporters"/>
</dbReference>
<feature type="transmembrane region" description="Helical" evidence="7">
    <location>
        <begin position="238"/>
        <end position="258"/>
    </location>
</feature>
<keyword evidence="10" id="KW-1185">Reference proteome</keyword>
<protein>
    <submittedName>
        <fullName evidence="9">MFS transporter</fullName>
    </submittedName>
</protein>
<evidence type="ECO:0000256" key="5">
    <source>
        <dbReference type="ARBA" id="ARBA00022989"/>
    </source>
</evidence>
<keyword evidence="3" id="KW-1003">Cell membrane</keyword>
<keyword evidence="2" id="KW-0813">Transport</keyword>
<organism evidence="9 10">
    <name type="scientific">Paenibacillus baimaensis</name>
    <dbReference type="NCBI Taxonomy" id="2982185"/>
    <lineage>
        <taxon>Bacteria</taxon>
        <taxon>Bacillati</taxon>
        <taxon>Bacillota</taxon>
        <taxon>Bacilli</taxon>
        <taxon>Bacillales</taxon>
        <taxon>Paenibacillaceae</taxon>
        <taxon>Paenibacillus</taxon>
    </lineage>
</organism>
<evidence type="ECO:0000256" key="4">
    <source>
        <dbReference type="ARBA" id="ARBA00022692"/>
    </source>
</evidence>
<feature type="transmembrane region" description="Helical" evidence="7">
    <location>
        <begin position="130"/>
        <end position="155"/>
    </location>
</feature>
<dbReference type="PANTHER" id="PTHR43124:SF3">
    <property type="entry name" value="CHLORAMPHENICOL EFFLUX PUMP RV0191"/>
    <property type="match status" value="1"/>
</dbReference>
<accession>A0ABT2UU36</accession>
<feature type="domain" description="Major facilitator superfamily (MFS) profile" evidence="8">
    <location>
        <begin position="1"/>
        <end position="381"/>
    </location>
</feature>
<name>A0ABT2UU36_9BACL</name>
<dbReference type="PANTHER" id="PTHR43124">
    <property type="entry name" value="PURINE EFFLUX PUMP PBUE"/>
    <property type="match status" value="1"/>
</dbReference>
<evidence type="ECO:0000256" key="1">
    <source>
        <dbReference type="ARBA" id="ARBA00004651"/>
    </source>
</evidence>
<keyword evidence="6 7" id="KW-0472">Membrane</keyword>
<evidence type="ECO:0000313" key="10">
    <source>
        <dbReference type="Proteomes" id="UP001652445"/>
    </source>
</evidence>
<evidence type="ECO:0000256" key="6">
    <source>
        <dbReference type="ARBA" id="ARBA00023136"/>
    </source>
</evidence>
<dbReference type="InterPro" id="IPR020846">
    <property type="entry name" value="MFS_dom"/>
</dbReference>
<keyword evidence="5 7" id="KW-1133">Transmembrane helix</keyword>
<evidence type="ECO:0000256" key="7">
    <source>
        <dbReference type="SAM" id="Phobius"/>
    </source>
</evidence>
<evidence type="ECO:0000259" key="8">
    <source>
        <dbReference type="PROSITE" id="PS50850"/>
    </source>
</evidence>
<dbReference type="Pfam" id="PF07690">
    <property type="entry name" value="MFS_1"/>
    <property type="match status" value="1"/>
</dbReference>
<comment type="subcellular location">
    <subcellularLocation>
        <location evidence="1">Cell membrane</location>
        <topology evidence="1">Multi-pass membrane protein</topology>
    </subcellularLocation>
</comment>
<evidence type="ECO:0000313" key="9">
    <source>
        <dbReference type="EMBL" id="MCU6798168.1"/>
    </source>
</evidence>
<dbReference type="Proteomes" id="UP001652445">
    <property type="component" value="Unassembled WGS sequence"/>
</dbReference>
<feature type="transmembrane region" description="Helical" evidence="7">
    <location>
        <begin position="72"/>
        <end position="90"/>
    </location>
</feature>
<keyword evidence="4 7" id="KW-0812">Transmembrane</keyword>
<feature type="transmembrane region" description="Helical" evidence="7">
    <location>
        <begin position="290"/>
        <end position="309"/>
    </location>
</feature>
<dbReference type="PROSITE" id="PS00217">
    <property type="entry name" value="SUGAR_TRANSPORT_2"/>
    <property type="match status" value="1"/>
</dbReference>
<dbReference type="InterPro" id="IPR036259">
    <property type="entry name" value="MFS_trans_sf"/>
</dbReference>
<feature type="transmembrane region" description="Helical" evidence="7">
    <location>
        <begin position="359"/>
        <end position="378"/>
    </location>
</feature>
<comment type="caution">
    <text evidence="9">The sequence shown here is derived from an EMBL/GenBank/DDBJ whole genome shotgun (WGS) entry which is preliminary data.</text>
</comment>
<sequence>MNLRSRISLLCLSVTATFGTMIAAPAVKLLAVAFPDTNALLIQWVVTLSSLFILPTLFMAGYLSKRFSRKNILIIGLLLYLVGGIGPAFASSFTLILVFRAILGISIGLISPTFNSLIAENYQGKERTQMNGFVTAINGIGGAIFLSIGGIIASYGWREVFFTYIYAVILLILVLLFLPKFPPIQSHEQGTESSAKLPRFFYVVAIAGGVHAMLYFLIPTNLSLFVTDNGIGSVSAVGYLSALSLIGVFVAGLVITLLTQVFGRMLVPFTLMVMAVGFLLISVAHSIWTAAIAVFLIGFAEGLLFPMTFNKTAEIVPKGSLTSAISVLLSCIYALQFISPLFMKGTQLLFHVSSSRETFMLVAAVLGLTMIGYIPFAITRKLQERQSA</sequence>
<feature type="transmembrane region" description="Helical" evidence="7">
    <location>
        <begin position="161"/>
        <end position="179"/>
    </location>
</feature>
<dbReference type="InterPro" id="IPR005829">
    <property type="entry name" value="Sugar_transporter_CS"/>
</dbReference>
<reference evidence="9 10" key="1">
    <citation type="submission" date="2022-09" db="EMBL/GenBank/DDBJ databases">
        <authorList>
            <person name="Han X.L."/>
            <person name="Wang Q."/>
            <person name="Lu T."/>
        </authorList>
    </citation>
    <scope>NUCLEOTIDE SEQUENCE [LARGE SCALE GENOMIC DNA]</scope>
    <source>
        <strain evidence="9 10">WQ 127069</strain>
    </source>
</reference>
<feature type="transmembrane region" description="Helical" evidence="7">
    <location>
        <begin position="265"/>
        <end position="284"/>
    </location>
</feature>
<feature type="transmembrane region" description="Helical" evidence="7">
    <location>
        <begin position="200"/>
        <end position="218"/>
    </location>
</feature>
<evidence type="ECO:0000256" key="2">
    <source>
        <dbReference type="ARBA" id="ARBA00022448"/>
    </source>
</evidence>
<dbReference type="PROSITE" id="PS50850">
    <property type="entry name" value="MFS"/>
    <property type="match status" value="1"/>
</dbReference>
<feature type="transmembrane region" description="Helical" evidence="7">
    <location>
        <begin position="321"/>
        <end position="339"/>
    </location>
</feature>
<proteinExistence type="predicted"/>
<evidence type="ECO:0000256" key="3">
    <source>
        <dbReference type="ARBA" id="ARBA00022475"/>
    </source>
</evidence>
<dbReference type="InterPro" id="IPR011701">
    <property type="entry name" value="MFS"/>
</dbReference>
<dbReference type="SUPFAM" id="SSF103473">
    <property type="entry name" value="MFS general substrate transporter"/>
    <property type="match status" value="1"/>
</dbReference>
<dbReference type="Gene3D" id="1.20.1250.20">
    <property type="entry name" value="MFS general substrate transporter like domains"/>
    <property type="match status" value="1"/>
</dbReference>
<gene>
    <name evidence="9" type="ORF">OB236_39180</name>
</gene>
<feature type="transmembrane region" description="Helical" evidence="7">
    <location>
        <begin position="96"/>
        <end position="118"/>
    </location>
</feature>
<dbReference type="RefSeq" id="WP_262688842.1">
    <property type="nucleotide sequence ID" value="NZ_JAOQIO010000125.1"/>
</dbReference>